<accession>A0ABR1MAC0</accession>
<comment type="subcellular location">
    <subcellularLocation>
        <location evidence="5">Endoplasmic reticulum membrane</location>
        <topology evidence="5">Multi-pass membrane protein</topology>
    </subcellularLocation>
    <subcellularLocation>
        <location evidence="5">Endoplasmic reticulum-Golgi intermediate compartment membrane</location>
        <topology evidence="5">Multi-pass membrane protein</topology>
    </subcellularLocation>
    <subcellularLocation>
        <location evidence="5">Golgi apparatus membrane</location>
        <topology evidence="5">Multi-pass membrane protein</topology>
    </subcellularLocation>
    <subcellularLocation>
        <location evidence="1">Membrane</location>
    </subcellularLocation>
</comment>
<feature type="domain" description="Endoplasmic reticulum vesicle transporter N-terminal" evidence="7">
    <location>
        <begin position="20"/>
        <end position="108"/>
    </location>
</feature>
<keyword evidence="5" id="KW-0931">ER-Golgi transport</keyword>
<dbReference type="RefSeq" id="XP_066660041.1">
    <property type="nucleotide sequence ID" value="XM_066798842.1"/>
</dbReference>
<evidence type="ECO:0000256" key="5">
    <source>
        <dbReference type="RuleBase" id="RU369013"/>
    </source>
</evidence>
<feature type="domain" description="Endoplasmic reticulum vesicle transporter C-terminal" evidence="6">
    <location>
        <begin position="172"/>
        <end position="327"/>
    </location>
</feature>
<dbReference type="Pfam" id="PF07970">
    <property type="entry name" value="COPIIcoated_ERV"/>
    <property type="match status" value="1"/>
</dbReference>
<sequence length="366" mass="41262">MNGFADRGLSEGDFEGKSALKAFDAFPKTKASYLQQTSSGANWTLLLIVTCVWLSITESMRWWVGTTHHTFSVEKGISHDLQINLDIVVAMQCKDLNVNVQDASGDRILAGDTLKMDPTRWNWWKEKSKNIHKLGNDQGKNRYHEEDVHDYLGAAKAKRRFPKTPKLRGTPDSCRIYGTLEGNKVQGDFHITARGHGYMAFGDHLPHDEFNFSHQINELSFGPYYPSLHNPLDNTRAFIPTKDDHFYKFQYYISVVPTLYTDTRSKIFTNQYAVTEQSHAVPEMAVPGVFVKFDIEPIMLTISEENGGLIALLVRLVNVVSGVMVAGGWCFRVGEAIISAWGRRSRRSDGLGVLHGRSASMEEKKI</sequence>
<organism evidence="8 9">
    <name type="scientific">Phyllosticta citribraziliensis</name>
    <dbReference type="NCBI Taxonomy" id="989973"/>
    <lineage>
        <taxon>Eukaryota</taxon>
        <taxon>Fungi</taxon>
        <taxon>Dikarya</taxon>
        <taxon>Ascomycota</taxon>
        <taxon>Pezizomycotina</taxon>
        <taxon>Dothideomycetes</taxon>
        <taxon>Dothideomycetes incertae sedis</taxon>
        <taxon>Botryosphaeriales</taxon>
        <taxon>Phyllostictaceae</taxon>
        <taxon>Phyllosticta</taxon>
    </lineage>
</organism>
<dbReference type="PANTHER" id="PTHR10984">
    <property type="entry name" value="ENDOPLASMIC RETICULUM-GOLGI INTERMEDIATE COMPARTMENT PROTEIN"/>
    <property type="match status" value="1"/>
</dbReference>
<name>A0ABR1MAC0_9PEZI</name>
<evidence type="ECO:0000256" key="2">
    <source>
        <dbReference type="ARBA" id="ARBA00022692"/>
    </source>
</evidence>
<protein>
    <recommendedName>
        <fullName evidence="5">Endoplasmic reticulum-Golgi intermediate compartment protein</fullName>
    </recommendedName>
</protein>
<evidence type="ECO:0000259" key="6">
    <source>
        <dbReference type="Pfam" id="PF07970"/>
    </source>
</evidence>
<keyword evidence="5" id="KW-0813">Transport</keyword>
<evidence type="ECO:0000256" key="4">
    <source>
        <dbReference type="ARBA" id="ARBA00023136"/>
    </source>
</evidence>
<keyword evidence="4" id="KW-0472">Membrane</keyword>
<evidence type="ECO:0000256" key="3">
    <source>
        <dbReference type="ARBA" id="ARBA00022989"/>
    </source>
</evidence>
<keyword evidence="9" id="KW-1185">Reference proteome</keyword>
<dbReference type="InterPro" id="IPR039542">
    <property type="entry name" value="Erv_N"/>
</dbReference>
<dbReference type="Pfam" id="PF13850">
    <property type="entry name" value="ERGIC_N"/>
    <property type="match status" value="1"/>
</dbReference>
<keyword evidence="2" id="KW-0812">Transmembrane</keyword>
<comment type="function">
    <text evidence="5">Plays a role in transport between endoplasmic reticulum and Golgi.</text>
</comment>
<evidence type="ECO:0000256" key="1">
    <source>
        <dbReference type="ARBA" id="ARBA00004370"/>
    </source>
</evidence>
<dbReference type="GeneID" id="92031748"/>
<evidence type="ECO:0000313" key="8">
    <source>
        <dbReference type="EMBL" id="KAK7544806.1"/>
    </source>
</evidence>
<proteinExistence type="inferred from homology"/>
<keyword evidence="5" id="KW-0256">Endoplasmic reticulum</keyword>
<dbReference type="InterPro" id="IPR012936">
    <property type="entry name" value="Erv_C"/>
</dbReference>
<reference evidence="8 9" key="1">
    <citation type="submission" date="2024-04" db="EMBL/GenBank/DDBJ databases">
        <title>Phyllosticta paracitricarpa is synonymous to the EU quarantine fungus P. citricarpa based on phylogenomic analyses.</title>
        <authorList>
            <consortium name="Lawrence Berkeley National Laboratory"/>
            <person name="Van ingen-buijs V.A."/>
            <person name="Van westerhoven A.C."/>
            <person name="Haridas S."/>
            <person name="Skiadas P."/>
            <person name="Martin F."/>
            <person name="Groenewald J.Z."/>
            <person name="Crous P.W."/>
            <person name="Seidl M.F."/>
        </authorList>
    </citation>
    <scope>NUCLEOTIDE SEQUENCE [LARGE SCALE GENOMIC DNA]</scope>
    <source>
        <strain evidence="8 9">CPC 17464</strain>
    </source>
</reference>
<keyword evidence="3" id="KW-1133">Transmembrane helix</keyword>
<evidence type="ECO:0000313" key="9">
    <source>
        <dbReference type="Proteomes" id="UP001360953"/>
    </source>
</evidence>
<dbReference type="EMBL" id="JBBPEH010000001">
    <property type="protein sequence ID" value="KAK7544806.1"/>
    <property type="molecule type" value="Genomic_DNA"/>
</dbReference>
<comment type="similarity">
    <text evidence="5">Belongs to the ERGIC family.</text>
</comment>
<keyword evidence="5" id="KW-0333">Golgi apparatus</keyword>
<dbReference type="Proteomes" id="UP001360953">
    <property type="component" value="Unassembled WGS sequence"/>
</dbReference>
<gene>
    <name evidence="8" type="ORF">J3D65DRAFT_610820</name>
</gene>
<comment type="caution">
    <text evidence="8">The sequence shown here is derived from an EMBL/GenBank/DDBJ whole genome shotgun (WGS) entry which is preliminary data.</text>
</comment>
<dbReference type="InterPro" id="IPR045888">
    <property type="entry name" value="Erv"/>
</dbReference>
<dbReference type="PANTHER" id="PTHR10984:SF81">
    <property type="entry name" value="ER-DERIVED VESICLES PROTEIN ERV41"/>
    <property type="match status" value="1"/>
</dbReference>
<evidence type="ECO:0000259" key="7">
    <source>
        <dbReference type="Pfam" id="PF13850"/>
    </source>
</evidence>